<organism evidence="3 4">
    <name type="scientific">Lolium multiflorum</name>
    <name type="common">Italian ryegrass</name>
    <name type="synonym">Lolium perenne subsp. multiflorum</name>
    <dbReference type="NCBI Taxonomy" id="4521"/>
    <lineage>
        <taxon>Eukaryota</taxon>
        <taxon>Viridiplantae</taxon>
        <taxon>Streptophyta</taxon>
        <taxon>Embryophyta</taxon>
        <taxon>Tracheophyta</taxon>
        <taxon>Spermatophyta</taxon>
        <taxon>Magnoliopsida</taxon>
        <taxon>Liliopsida</taxon>
        <taxon>Poales</taxon>
        <taxon>Poaceae</taxon>
        <taxon>BOP clade</taxon>
        <taxon>Pooideae</taxon>
        <taxon>Poodae</taxon>
        <taxon>Poeae</taxon>
        <taxon>Poeae Chloroplast Group 2 (Poeae type)</taxon>
        <taxon>Loliodinae</taxon>
        <taxon>Loliinae</taxon>
        <taxon>Lolium</taxon>
    </lineage>
</organism>
<dbReference type="InterPro" id="IPR043502">
    <property type="entry name" value="DNA/RNA_pol_sf"/>
</dbReference>
<feature type="compositionally biased region" description="Basic residues" evidence="1">
    <location>
        <begin position="36"/>
        <end position="50"/>
    </location>
</feature>
<comment type="caution">
    <text evidence="3">The sequence shown here is derived from an EMBL/GenBank/DDBJ whole genome shotgun (WGS) entry which is preliminary data.</text>
</comment>
<dbReference type="InterPro" id="IPR000477">
    <property type="entry name" value="RT_dom"/>
</dbReference>
<name>A0AAD8RYG8_LOLMU</name>
<gene>
    <name evidence="3" type="ORF">QYE76_060127</name>
</gene>
<dbReference type="Proteomes" id="UP001231189">
    <property type="component" value="Unassembled WGS sequence"/>
</dbReference>
<dbReference type="PANTHER" id="PTHR24559:SF430">
    <property type="entry name" value="RNA-DIRECTED DNA POLYMERASE"/>
    <property type="match status" value="1"/>
</dbReference>
<dbReference type="EMBL" id="JAUUTY010000004">
    <property type="protein sequence ID" value="KAK1642322.1"/>
    <property type="molecule type" value="Genomic_DNA"/>
</dbReference>
<dbReference type="SUPFAM" id="SSF56672">
    <property type="entry name" value="DNA/RNA polymerases"/>
    <property type="match status" value="1"/>
</dbReference>
<evidence type="ECO:0000313" key="3">
    <source>
        <dbReference type="EMBL" id="KAK1642322.1"/>
    </source>
</evidence>
<accession>A0AAD8RYG8</accession>
<reference evidence="3" key="1">
    <citation type="submission" date="2023-07" db="EMBL/GenBank/DDBJ databases">
        <title>A chromosome-level genome assembly of Lolium multiflorum.</title>
        <authorList>
            <person name="Chen Y."/>
            <person name="Copetti D."/>
            <person name="Kolliker R."/>
            <person name="Studer B."/>
        </authorList>
    </citation>
    <scope>NUCLEOTIDE SEQUENCE</scope>
    <source>
        <strain evidence="3">02402/16</strain>
        <tissue evidence="3">Leaf</tissue>
    </source>
</reference>
<feature type="region of interest" description="Disordered" evidence="1">
    <location>
        <begin position="1"/>
        <end position="88"/>
    </location>
</feature>
<feature type="compositionally biased region" description="Basic and acidic residues" evidence="1">
    <location>
        <begin position="25"/>
        <end position="35"/>
    </location>
</feature>
<protein>
    <recommendedName>
        <fullName evidence="2">Reverse transcriptase domain-containing protein</fullName>
    </recommendedName>
</protein>
<evidence type="ECO:0000313" key="4">
    <source>
        <dbReference type="Proteomes" id="UP001231189"/>
    </source>
</evidence>
<dbReference type="PANTHER" id="PTHR24559">
    <property type="entry name" value="TRANSPOSON TY3-I GAG-POL POLYPROTEIN"/>
    <property type="match status" value="1"/>
</dbReference>
<sequence length="319" mass="36337">MPCLAHPDPATGKSTHTNRNCKWVNDLKNDPEAGYKRARKHRPRGKGGKGKNKDKEEDSSEAMERMTLRRNPRRVPQPTSPTPLPEHHVPETLEKMNLTKDQLKHSTTEFHGVVPGKKANSLGSIKLPVAFGDVNNYREEMITFEVVPFKSSYHVIFGRPTYHKFHARACYIYNKLKIPGPNESVISGEELQGYRAAVDPTEMQTTKKQISEQKTSFKAAIETKKHDLIEGATYQRTMQRCLKDQIGRNVHAYVDDIAVMTRKGSDLLSDLKETFDNLRRYKMMLNPLKCVLAYQQENSLASLFLTGALKLTRKKSRLS</sequence>
<dbReference type="Gene3D" id="3.30.70.270">
    <property type="match status" value="1"/>
</dbReference>
<feature type="domain" description="Reverse transcriptase" evidence="2">
    <location>
        <begin position="232"/>
        <end position="296"/>
    </location>
</feature>
<dbReference type="AlphaFoldDB" id="A0AAD8RYG8"/>
<evidence type="ECO:0000259" key="2">
    <source>
        <dbReference type="Pfam" id="PF00078"/>
    </source>
</evidence>
<dbReference type="InterPro" id="IPR043128">
    <property type="entry name" value="Rev_trsase/Diguanyl_cyclase"/>
</dbReference>
<proteinExistence type="predicted"/>
<evidence type="ECO:0000256" key="1">
    <source>
        <dbReference type="SAM" id="MobiDB-lite"/>
    </source>
</evidence>
<dbReference type="InterPro" id="IPR053134">
    <property type="entry name" value="RNA-dir_DNA_polymerase"/>
</dbReference>
<keyword evidence="4" id="KW-1185">Reference proteome</keyword>
<feature type="compositionally biased region" description="Basic and acidic residues" evidence="1">
    <location>
        <begin position="51"/>
        <end position="67"/>
    </location>
</feature>
<dbReference type="Pfam" id="PF00078">
    <property type="entry name" value="RVT_1"/>
    <property type="match status" value="1"/>
</dbReference>